<evidence type="ECO:0008006" key="3">
    <source>
        <dbReference type="Google" id="ProtNLM"/>
    </source>
</evidence>
<protein>
    <recommendedName>
        <fullName evidence="3">DUF1102 domain-containing protein</fullName>
    </recommendedName>
</protein>
<reference evidence="1 2" key="1">
    <citation type="submission" date="2019-02" db="EMBL/GenBank/DDBJ databases">
        <title>Halonotius sp. a new haloqrchaeon isolated from saline water.</title>
        <authorList>
            <person name="Duran-Viseras A."/>
            <person name="Sanchez-Porro C."/>
            <person name="Ventosa A."/>
        </authorList>
    </citation>
    <scope>NUCLEOTIDE SEQUENCE [LARGE SCALE GENOMIC DNA]</scope>
    <source>
        <strain evidence="1 2">F9-27</strain>
    </source>
</reference>
<comment type="caution">
    <text evidence="1">The sequence shown here is derived from an EMBL/GenBank/DDBJ whole genome shotgun (WGS) entry which is preliminary data.</text>
</comment>
<gene>
    <name evidence="1" type="ORF">EWF95_11100</name>
</gene>
<organism evidence="1 2">
    <name type="scientific">Halonotius roseus</name>
    <dbReference type="NCBI Taxonomy" id="2511997"/>
    <lineage>
        <taxon>Archaea</taxon>
        <taxon>Methanobacteriati</taxon>
        <taxon>Methanobacteriota</taxon>
        <taxon>Stenosarchaea group</taxon>
        <taxon>Halobacteria</taxon>
        <taxon>Halobacteriales</taxon>
        <taxon>Haloferacaceae</taxon>
        <taxon>Halonotius</taxon>
    </lineage>
</organism>
<dbReference type="RefSeq" id="WP_142444140.1">
    <property type="nucleotide sequence ID" value="NZ_SESI01000003.1"/>
</dbReference>
<name>A0A544QLS5_9EURY</name>
<dbReference type="OrthoDB" id="342209at2157"/>
<evidence type="ECO:0000313" key="2">
    <source>
        <dbReference type="Proteomes" id="UP000315385"/>
    </source>
</evidence>
<evidence type="ECO:0000313" key="1">
    <source>
        <dbReference type="EMBL" id="TQQ79551.1"/>
    </source>
</evidence>
<accession>A0A544QLS5</accession>
<proteinExistence type="predicted"/>
<sequence>MQLTRRNTIIGLGTVAAGAGIISGSGAFDSVEANRSFEVSVTGDGGALLGLNATNDTIAGEEPGGAGGNEVIFFEINDSETGGDASLNEDSTTRFNDAFSITNNNDQTVLVSILLPSGMEGVSFTLADERALYDQPGSSPTDLVEESVELTTGESISLDLQIDTTEDGGYVEPAEGEPYQITIRAVSVQ</sequence>
<dbReference type="AlphaFoldDB" id="A0A544QLS5"/>
<dbReference type="EMBL" id="SESI01000003">
    <property type="protein sequence ID" value="TQQ79551.1"/>
    <property type="molecule type" value="Genomic_DNA"/>
</dbReference>
<dbReference type="Proteomes" id="UP000315385">
    <property type="component" value="Unassembled WGS sequence"/>
</dbReference>
<keyword evidence="2" id="KW-1185">Reference proteome</keyword>